<feature type="compositionally biased region" description="Basic and acidic residues" evidence="1">
    <location>
        <begin position="13"/>
        <end position="37"/>
    </location>
</feature>
<name>A0AAV0C0W7_9ASTE</name>
<accession>A0AAV0C0W7</accession>
<feature type="region of interest" description="Disordered" evidence="1">
    <location>
        <begin position="1"/>
        <end position="117"/>
    </location>
</feature>
<dbReference type="EMBL" id="CAMAPF010000006">
    <property type="protein sequence ID" value="CAH9057300.1"/>
    <property type="molecule type" value="Genomic_DNA"/>
</dbReference>
<proteinExistence type="predicted"/>
<evidence type="ECO:0000313" key="2">
    <source>
        <dbReference type="EMBL" id="CAH9057300.1"/>
    </source>
</evidence>
<gene>
    <name evidence="2" type="ORF">CEPIT_LOCUS1086</name>
</gene>
<evidence type="ECO:0000256" key="1">
    <source>
        <dbReference type="SAM" id="MobiDB-lite"/>
    </source>
</evidence>
<organism evidence="2 3">
    <name type="scientific">Cuscuta epithymum</name>
    <dbReference type="NCBI Taxonomy" id="186058"/>
    <lineage>
        <taxon>Eukaryota</taxon>
        <taxon>Viridiplantae</taxon>
        <taxon>Streptophyta</taxon>
        <taxon>Embryophyta</taxon>
        <taxon>Tracheophyta</taxon>
        <taxon>Spermatophyta</taxon>
        <taxon>Magnoliopsida</taxon>
        <taxon>eudicotyledons</taxon>
        <taxon>Gunneridae</taxon>
        <taxon>Pentapetalae</taxon>
        <taxon>asterids</taxon>
        <taxon>lamiids</taxon>
        <taxon>Solanales</taxon>
        <taxon>Convolvulaceae</taxon>
        <taxon>Cuscuteae</taxon>
        <taxon>Cuscuta</taxon>
        <taxon>Cuscuta subgen. Cuscuta</taxon>
    </lineage>
</organism>
<keyword evidence="3" id="KW-1185">Reference proteome</keyword>
<dbReference type="Proteomes" id="UP001152523">
    <property type="component" value="Unassembled WGS sequence"/>
</dbReference>
<feature type="compositionally biased region" description="Low complexity" evidence="1">
    <location>
        <begin position="79"/>
        <end position="89"/>
    </location>
</feature>
<reference evidence="2" key="1">
    <citation type="submission" date="2022-07" db="EMBL/GenBank/DDBJ databases">
        <authorList>
            <person name="Macas J."/>
            <person name="Novak P."/>
            <person name="Neumann P."/>
        </authorList>
    </citation>
    <scope>NUCLEOTIDE SEQUENCE</scope>
</reference>
<evidence type="ECO:0000313" key="3">
    <source>
        <dbReference type="Proteomes" id="UP001152523"/>
    </source>
</evidence>
<sequence>MDAKNFARLKKQLAKEPKKKEAGSHKPVDEFFRKDEAAQAQIAGTPSKDAPEAGAIKTEVAKRKAPGKGVVPGGKKAKGAAGAKDVPVVISEGHSSSGTPAAVPAPDNPSPGRGAELTWPQDHVQFSITKGTAIMHGTLNPREFLTGATPPDG</sequence>
<protein>
    <submittedName>
        <fullName evidence="2">Uncharacterized protein</fullName>
    </submittedName>
</protein>
<comment type="caution">
    <text evidence="2">The sequence shown here is derived from an EMBL/GenBank/DDBJ whole genome shotgun (WGS) entry which is preliminary data.</text>
</comment>
<dbReference type="AlphaFoldDB" id="A0AAV0C0W7"/>